<dbReference type="OrthoDB" id="38074at10239"/>
<keyword evidence="2" id="KW-1185">Reference proteome</keyword>
<accession>A0A1W6DXS6</accession>
<evidence type="ECO:0000313" key="2">
    <source>
        <dbReference type="Proteomes" id="UP000223906"/>
    </source>
</evidence>
<reference evidence="1 2" key="1">
    <citation type="submission" date="2017-02" db="EMBL/GenBank/DDBJ databases">
        <title>The first characterized phage against a member of the ecologically important #sphingomonads reveals high dissimilarity against all other known phages.</title>
        <authorList>
            <person name="Nielsen T.K."/>
            <person name="Carstens A.B."/>
            <person name="Kot W."/>
            <person name="Lametsch R."/>
            <person name="Neve H."/>
            <person name="Hansen L.H."/>
        </authorList>
    </citation>
    <scope>NUCLEOTIDE SEQUENCE [LARGE SCALE GENOMIC DNA]</scope>
</reference>
<evidence type="ECO:0000313" key="1">
    <source>
        <dbReference type="EMBL" id="ARK07572.1"/>
    </source>
</evidence>
<protein>
    <submittedName>
        <fullName evidence="1">Uncharacterized protein</fullName>
    </submittedName>
</protein>
<proteinExistence type="predicted"/>
<name>A0A1W6DXS6_9CAUD</name>
<gene>
    <name evidence="1" type="ORF">LAV_00197</name>
</gene>
<organism evidence="1 2">
    <name type="scientific">Sphingobium phage Lacusarx</name>
    <dbReference type="NCBI Taxonomy" id="1980139"/>
    <lineage>
        <taxon>Viruses</taxon>
        <taxon>Duplodnaviria</taxon>
        <taxon>Heunggongvirae</taxon>
        <taxon>Uroviricota</taxon>
        <taxon>Caudoviricetes</taxon>
        <taxon>Lacusarxvirus</taxon>
        <taxon>Lacusarxvirus lacusarx</taxon>
    </lineage>
</organism>
<dbReference type="Proteomes" id="UP000223906">
    <property type="component" value="Segment"/>
</dbReference>
<sequence length="138" mass="15600">MRVFEAIATAFTARQNCEKSGNTDWHAIWSDRISTLCREELPSGSGISATSFDWLASRPDRLVFLTSFHHMHESGYYDGWSDHSAIVTPSFLGGFDIRMTGRNRNDIKDYLAETLHHALSREIGEWTDIVKEAPIAVP</sequence>
<dbReference type="EMBL" id="KY629563">
    <property type="protein sequence ID" value="ARK07572.1"/>
    <property type="molecule type" value="Genomic_DNA"/>
</dbReference>